<dbReference type="RefSeq" id="XP_047765472.1">
    <property type="nucleotide sequence ID" value="XM_047910130.1"/>
</dbReference>
<keyword evidence="3" id="KW-1185">Reference proteome</keyword>
<dbReference type="Proteomes" id="UP000756132">
    <property type="component" value="Chromosome 8"/>
</dbReference>
<dbReference type="EMBL" id="CP090170">
    <property type="protein sequence ID" value="UJO21106.1"/>
    <property type="molecule type" value="Genomic_DNA"/>
</dbReference>
<dbReference type="GeneID" id="71990860"/>
<dbReference type="KEGG" id="ffu:CLAFUR5_10982"/>
<reference evidence="2" key="2">
    <citation type="journal article" date="2022" name="Microb. Genom.">
        <title>A chromosome-scale genome assembly of the tomato pathogen Cladosporium fulvum reveals a compartmentalized genome architecture and the presence of a dispensable chromosome.</title>
        <authorList>
            <person name="Zaccaron A.Z."/>
            <person name="Chen L.H."/>
            <person name="Samaras A."/>
            <person name="Stergiopoulos I."/>
        </authorList>
    </citation>
    <scope>NUCLEOTIDE SEQUENCE</scope>
    <source>
        <strain evidence="2">Race5_Kim</strain>
    </source>
</reference>
<reference evidence="2" key="1">
    <citation type="submission" date="2021-12" db="EMBL/GenBank/DDBJ databases">
        <authorList>
            <person name="Zaccaron A."/>
            <person name="Stergiopoulos I."/>
        </authorList>
    </citation>
    <scope>NUCLEOTIDE SEQUENCE</scope>
    <source>
        <strain evidence="2">Race5_Kim</strain>
    </source>
</reference>
<feature type="chain" id="PRO_5040345225" evidence="1">
    <location>
        <begin position="24"/>
        <end position="156"/>
    </location>
</feature>
<organism evidence="2 3">
    <name type="scientific">Passalora fulva</name>
    <name type="common">Tomato leaf mold</name>
    <name type="synonym">Cladosporium fulvum</name>
    <dbReference type="NCBI Taxonomy" id="5499"/>
    <lineage>
        <taxon>Eukaryota</taxon>
        <taxon>Fungi</taxon>
        <taxon>Dikarya</taxon>
        <taxon>Ascomycota</taxon>
        <taxon>Pezizomycotina</taxon>
        <taxon>Dothideomycetes</taxon>
        <taxon>Dothideomycetidae</taxon>
        <taxon>Mycosphaerellales</taxon>
        <taxon>Mycosphaerellaceae</taxon>
        <taxon>Fulvia</taxon>
    </lineage>
</organism>
<name>A0A9Q8PET2_PASFU</name>
<keyword evidence="1" id="KW-0732">Signal</keyword>
<dbReference type="AlphaFoldDB" id="A0A9Q8PET2"/>
<proteinExistence type="predicted"/>
<evidence type="ECO:0000256" key="1">
    <source>
        <dbReference type="SAM" id="SignalP"/>
    </source>
</evidence>
<sequence length="156" mass="17137">MFQATLLLIPALTITIFIALTHSTPVINDPSHTAQPLSEGLTAQATAEGYNEYIPPRYVDIWMYEDTVCGKDSLERKRLLIQDLFYGTEPVRAGCYNLLPQYRSAWIKAMSAFCEVYAVSSTGCVGGEEGGKPLPSGEGRYMAEEGEGIVLFTVCK</sequence>
<gene>
    <name evidence="2" type="ORF">CLAFUR5_10982</name>
</gene>
<protein>
    <submittedName>
        <fullName evidence="2">Uncharacterized protein</fullName>
    </submittedName>
</protein>
<evidence type="ECO:0000313" key="3">
    <source>
        <dbReference type="Proteomes" id="UP000756132"/>
    </source>
</evidence>
<accession>A0A9Q8PET2</accession>
<feature type="signal peptide" evidence="1">
    <location>
        <begin position="1"/>
        <end position="23"/>
    </location>
</feature>
<evidence type="ECO:0000313" key="2">
    <source>
        <dbReference type="EMBL" id="UJO21106.1"/>
    </source>
</evidence>